<dbReference type="RefSeq" id="WP_218151634.1">
    <property type="nucleotide sequence ID" value="NZ_FONT01000006.1"/>
</dbReference>
<evidence type="ECO:0000256" key="8">
    <source>
        <dbReference type="ARBA" id="ARBA00037998"/>
    </source>
</evidence>
<proteinExistence type="inferred from homology"/>
<comment type="subcellular location">
    <subcellularLocation>
        <location evidence="1">Cell membrane</location>
        <topology evidence="1">Multi-pass membrane protein</topology>
    </subcellularLocation>
</comment>
<dbReference type="PANTHER" id="PTHR11795">
    <property type="entry name" value="BRANCHED-CHAIN AMINO ACID TRANSPORT SYSTEM PERMEASE PROTEIN LIVH"/>
    <property type="match status" value="1"/>
</dbReference>
<accession>A0A1I2EJ71</accession>
<dbReference type="GO" id="GO:0006865">
    <property type="term" value="P:amino acid transport"/>
    <property type="evidence" value="ECO:0007669"/>
    <property type="project" value="UniProtKB-KW"/>
</dbReference>
<evidence type="ECO:0000256" key="1">
    <source>
        <dbReference type="ARBA" id="ARBA00004651"/>
    </source>
</evidence>
<dbReference type="Pfam" id="PF02653">
    <property type="entry name" value="BPD_transp_2"/>
    <property type="match status" value="1"/>
</dbReference>
<feature type="transmembrane region" description="Helical" evidence="9">
    <location>
        <begin position="40"/>
        <end position="57"/>
    </location>
</feature>
<dbReference type="EMBL" id="FONT01000006">
    <property type="protein sequence ID" value="SFE93124.1"/>
    <property type="molecule type" value="Genomic_DNA"/>
</dbReference>
<keyword evidence="7 9" id="KW-0472">Membrane</keyword>
<evidence type="ECO:0000256" key="3">
    <source>
        <dbReference type="ARBA" id="ARBA00022475"/>
    </source>
</evidence>
<reference evidence="10 11" key="1">
    <citation type="submission" date="2016-10" db="EMBL/GenBank/DDBJ databases">
        <authorList>
            <person name="de Groot N.N."/>
        </authorList>
    </citation>
    <scope>NUCLEOTIDE SEQUENCE [LARGE SCALE GENOMIC DNA]</scope>
    <source>
        <strain evidence="10 11">DSM 23995</strain>
    </source>
</reference>
<dbReference type="STRING" id="930128.SAMN05192532_10662"/>
<feature type="transmembrane region" description="Helical" evidence="9">
    <location>
        <begin position="134"/>
        <end position="156"/>
    </location>
</feature>
<evidence type="ECO:0000256" key="7">
    <source>
        <dbReference type="ARBA" id="ARBA00023136"/>
    </source>
</evidence>
<evidence type="ECO:0000256" key="6">
    <source>
        <dbReference type="ARBA" id="ARBA00022989"/>
    </source>
</evidence>
<protein>
    <submittedName>
        <fullName evidence="10">Amino acid/amide ABC transporter membrane protein 1, HAAT family</fullName>
    </submittedName>
</protein>
<keyword evidence="6 9" id="KW-1133">Transmembrane helix</keyword>
<name>A0A1I2EJ71_9BACI</name>
<dbReference type="PANTHER" id="PTHR11795:SF445">
    <property type="entry name" value="AMINO ACID ABC TRANSPORTER PERMEASE PROTEIN"/>
    <property type="match status" value="1"/>
</dbReference>
<feature type="transmembrane region" description="Helical" evidence="9">
    <location>
        <begin position="238"/>
        <end position="256"/>
    </location>
</feature>
<dbReference type="GO" id="GO:0005886">
    <property type="term" value="C:plasma membrane"/>
    <property type="evidence" value="ECO:0007669"/>
    <property type="project" value="UniProtKB-SubCell"/>
</dbReference>
<gene>
    <name evidence="10" type="ORF">SAMN05192532_10662</name>
</gene>
<keyword evidence="3" id="KW-1003">Cell membrane</keyword>
<feature type="transmembrane region" description="Helical" evidence="9">
    <location>
        <begin position="262"/>
        <end position="280"/>
    </location>
</feature>
<dbReference type="Proteomes" id="UP000199516">
    <property type="component" value="Unassembled WGS sequence"/>
</dbReference>
<feature type="transmembrane region" description="Helical" evidence="9">
    <location>
        <begin position="63"/>
        <end position="82"/>
    </location>
</feature>
<evidence type="ECO:0000256" key="5">
    <source>
        <dbReference type="ARBA" id="ARBA00022970"/>
    </source>
</evidence>
<organism evidence="10 11">
    <name type="scientific">Alteribacillus iranensis</name>
    <dbReference type="NCBI Taxonomy" id="930128"/>
    <lineage>
        <taxon>Bacteria</taxon>
        <taxon>Bacillati</taxon>
        <taxon>Bacillota</taxon>
        <taxon>Bacilli</taxon>
        <taxon>Bacillales</taxon>
        <taxon>Bacillaceae</taxon>
        <taxon>Alteribacillus</taxon>
    </lineage>
</organism>
<dbReference type="AlphaFoldDB" id="A0A1I2EJ71"/>
<feature type="transmembrane region" description="Helical" evidence="9">
    <location>
        <begin position="185"/>
        <end position="208"/>
    </location>
</feature>
<evidence type="ECO:0000313" key="11">
    <source>
        <dbReference type="Proteomes" id="UP000199516"/>
    </source>
</evidence>
<keyword evidence="5" id="KW-0029">Amino-acid transport</keyword>
<feature type="transmembrane region" description="Helical" evidence="9">
    <location>
        <begin position="6"/>
        <end position="28"/>
    </location>
</feature>
<dbReference type="GO" id="GO:0022857">
    <property type="term" value="F:transmembrane transporter activity"/>
    <property type="evidence" value="ECO:0007669"/>
    <property type="project" value="InterPro"/>
</dbReference>
<evidence type="ECO:0000313" key="10">
    <source>
        <dbReference type="EMBL" id="SFE93124.1"/>
    </source>
</evidence>
<evidence type="ECO:0000256" key="4">
    <source>
        <dbReference type="ARBA" id="ARBA00022692"/>
    </source>
</evidence>
<keyword evidence="11" id="KW-1185">Reference proteome</keyword>
<dbReference type="InterPro" id="IPR001851">
    <property type="entry name" value="ABC_transp_permease"/>
</dbReference>
<evidence type="ECO:0000256" key="2">
    <source>
        <dbReference type="ARBA" id="ARBA00022448"/>
    </source>
</evidence>
<sequence length="288" mass="30995">MILQLIAGGILIGGVYALMAVGLTLIFGVMRIVNFAHGEFVMVGMYLTFILYASLGIDPYLSVLIVTPFMFLLGWMLNGLLIKRLIGAPHVTQIFVTVGLSMLLMSLALIIFGADYLSVRSPLTTQVLDVGVLLGVPQVIAFIISMMVSVIIYLFLKKTFIGKAIRATTQNRSSATLMGVDVKKIYALTFAIGTGLTGLCAAILLPIYPAYPTIGLGFVLMTFVVVVMGGLGSIPGAMIGGIIIGVIETVSAFYFDPGWKEAFYFVIFILILLIRPQGFFGQIGAEEL</sequence>
<dbReference type="InterPro" id="IPR052157">
    <property type="entry name" value="BCAA_transport_permease"/>
</dbReference>
<evidence type="ECO:0000256" key="9">
    <source>
        <dbReference type="SAM" id="Phobius"/>
    </source>
</evidence>
<feature type="transmembrane region" description="Helical" evidence="9">
    <location>
        <begin position="94"/>
        <end position="114"/>
    </location>
</feature>
<comment type="similarity">
    <text evidence="8">Belongs to the binding-protein-dependent transport system permease family. LivHM subfamily.</text>
</comment>
<keyword evidence="2" id="KW-0813">Transport</keyword>
<dbReference type="CDD" id="cd06582">
    <property type="entry name" value="TM_PBP1_LivH_like"/>
    <property type="match status" value="1"/>
</dbReference>
<keyword evidence="4 9" id="KW-0812">Transmembrane</keyword>